<evidence type="ECO:0000313" key="3">
    <source>
        <dbReference type="Proteomes" id="UP001341840"/>
    </source>
</evidence>
<protein>
    <recommendedName>
        <fullName evidence="4">Hydroxyproline-rich glycoprotein family protein</fullName>
    </recommendedName>
</protein>
<accession>A0ABU6S471</accession>
<organism evidence="2 3">
    <name type="scientific">Stylosanthes scabra</name>
    <dbReference type="NCBI Taxonomy" id="79078"/>
    <lineage>
        <taxon>Eukaryota</taxon>
        <taxon>Viridiplantae</taxon>
        <taxon>Streptophyta</taxon>
        <taxon>Embryophyta</taxon>
        <taxon>Tracheophyta</taxon>
        <taxon>Spermatophyta</taxon>
        <taxon>Magnoliopsida</taxon>
        <taxon>eudicotyledons</taxon>
        <taxon>Gunneridae</taxon>
        <taxon>Pentapetalae</taxon>
        <taxon>rosids</taxon>
        <taxon>fabids</taxon>
        <taxon>Fabales</taxon>
        <taxon>Fabaceae</taxon>
        <taxon>Papilionoideae</taxon>
        <taxon>50 kb inversion clade</taxon>
        <taxon>dalbergioids sensu lato</taxon>
        <taxon>Dalbergieae</taxon>
        <taxon>Pterocarpus clade</taxon>
        <taxon>Stylosanthes</taxon>
    </lineage>
</organism>
<reference evidence="2 3" key="1">
    <citation type="journal article" date="2023" name="Plants (Basel)">
        <title>Bridging the Gap: Combining Genomics and Transcriptomics Approaches to Understand Stylosanthes scabra, an Orphan Legume from the Brazilian Caatinga.</title>
        <authorList>
            <person name="Ferreira-Neto J.R.C."/>
            <person name="da Silva M.D."/>
            <person name="Binneck E."/>
            <person name="de Melo N.F."/>
            <person name="da Silva R.H."/>
            <person name="de Melo A.L.T.M."/>
            <person name="Pandolfi V."/>
            <person name="Bustamante F.O."/>
            <person name="Brasileiro-Vidal A.C."/>
            <person name="Benko-Iseppon A.M."/>
        </authorList>
    </citation>
    <scope>NUCLEOTIDE SEQUENCE [LARGE SCALE GENOMIC DNA]</scope>
    <source>
        <tissue evidence="2">Leaves</tissue>
    </source>
</reference>
<proteinExistence type="predicted"/>
<dbReference type="Proteomes" id="UP001341840">
    <property type="component" value="Unassembled WGS sequence"/>
</dbReference>
<dbReference type="PANTHER" id="PTHR34291">
    <property type="entry name" value="HYDROXYPROLINE-RICH GLYCOPROTEIN FAMILY PROTEIN"/>
    <property type="match status" value="1"/>
</dbReference>
<name>A0ABU6S471_9FABA</name>
<keyword evidence="1" id="KW-0472">Membrane</keyword>
<feature type="transmembrane region" description="Helical" evidence="1">
    <location>
        <begin position="15"/>
        <end position="39"/>
    </location>
</feature>
<gene>
    <name evidence="2" type="ORF">PIB30_004250</name>
</gene>
<evidence type="ECO:0008006" key="4">
    <source>
        <dbReference type="Google" id="ProtNLM"/>
    </source>
</evidence>
<dbReference type="InterPro" id="IPR037699">
    <property type="entry name" value="At5g65660-like"/>
</dbReference>
<sequence length="145" mass="16336">MEIEEESTSSSHVSIGFPLGLALLVTLILFICCFFFCCIHWDKIEAFLISYGVINNPQHPHINMQQPDLPSSNLQQKPPFLLPIKPEMNGESLPVVMPGEVVPRFMAIACPCQPPTHQHERIQIQMMHKPPLSQPNDFVNCTVCT</sequence>
<keyword evidence="3" id="KW-1185">Reference proteome</keyword>
<keyword evidence="1" id="KW-0812">Transmembrane</keyword>
<dbReference type="PANTHER" id="PTHR34291:SF7">
    <property type="entry name" value="PROTEIN, PUTATIVE-RELATED"/>
    <property type="match status" value="1"/>
</dbReference>
<dbReference type="EMBL" id="JASCZI010060423">
    <property type="protein sequence ID" value="MED6130833.1"/>
    <property type="molecule type" value="Genomic_DNA"/>
</dbReference>
<evidence type="ECO:0000256" key="1">
    <source>
        <dbReference type="SAM" id="Phobius"/>
    </source>
</evidence>
<keyword evidence="1" id="KW-1133">Transmembrane helix</keyword>
<comment type="caution">
    <text evidence="2">The sequence shown here is derived from an EMBL/GenBank/DDBJ whole genome shotgun (WGS) entry which is preliminary data.</text>
</comment>
<evidence type="ECO:0000313" key="2">
    <source>
        <dbReference type="EMBL" id="MED6130833.1"/>
    </source>
</evidence>